<dbReference type="InterPro" id="IPR055560">
    <property type="entry name" value="DUF7136"/>
</dbReference>
<keyword evidence="1" id="KW-1133">Transmembrane helix</keyword>
<evidence type="ECO:0000313" key="5">
    <source>
        <dbReference type="Proteomes" id="UP000091956"/>
    </source>
</evidence>
<name>A0A1B8GQI9_9PEZI</name>
<evidence type="ECO:0000256" key="1">
    <source>
        <dbReference type="SAM" id="Phobius"/>
    </source>
</evidence>
<accession>A0A1B8GQI9</accession>
<dbReference type="STRING" id="342668.A0A1B8GQI9"/>
<proteinExistence type="predicted"/>
<feature type="transmembrane region" description="Helical" evidence="1">
    <location>
        <begin position="246"/>
        <end position="270"/>
    </location>
</feature>
<dbReference type="GeneID" id="28837240"/>
<keyword evidence="1" id="KW-0812">Transmembrane</keyword>
<dbReference type="AlphaFoldDB" id="A0A1B8GQI9"/>
<feature type="signal peptide" evidence="2">
    <location>
        <begin position="1"/>
        <end position="27"/>
    </location>
</feature>
<reference evidence="5" key="2">
    <citation type="journal article" date="2018" name="Nat. Commun.">
        <title>Extreme sensitivity to ultraviolet light in the fungal pathogen causing white-nose syndrome of bats.</title>
        <authorList>
            <person name="Palmer J.M."/>
            <person name="Drees K.P."/>
            <person name="Foster J.T."/>
            <person name="Lindner D.L."/>
        </authorList>
    </citation>
    <scope>NUCLEOTIDE SEQUENCE [LARGE SCALE GENOMIC DNA]</scope>
    <source>
        <strain evidence="5">UAMH 10579</strain>
    </source>
</reference>
<dbReference type="OrthoDB" id="4490227at2759"/>
<dbReference type="PROSITE" id="PS51257">
    <property type="entry name" value="PROKAR_LIPOPROTEIN"/>
    <property type="match status" value="1"/>
</dbReference>
<sequence length="271" mass="28197">MYNLSRGMSLLGSGVAVLLACARTAQAASGTLEVDLVFPQNDTYAPAHIIPITFAFQNSDLAGYVQPSIAFTIIPYGNNTKAIANGNFEMTWTNFTDSNPFIQYGEALEGLNSEGTWALDWQLSVTNCSGPDNDLKFTTDTKMHRVVFTTKNGAKAPDVSAATAKDTCSNSQGFAFQITQTLDSGGKFDNGRPCAVLAETTPAPTPCGVKIDAAAAANVSASFTAKACAIETASWCPKVDGANQNAVLSSVVVGGIAFLAVVVGGLGFLAI</sequence>
<organism evidence="4 5">
    <name type="scientific">Pseudogymnoascus verrucosus</name>
    <dbReference type="NCBI Taxonomy" id="342668"/>
    <lineage>
        <taxon>Eukaryota</taxon>
        <taxon>Fungi</taxon>
        <taxon>Dikarya</taxon>
        <taxon>Ascomycota</taxon>
        <taxon>Pezizomycotina</taxon>
        <taxon>Leotiomycetes</taxon>
        <taxon>Thelebolales</taxon>
        <taxon>Thelebolaceae</taxon>
        <taxon>Pseudogymnoascus</taxon>
    </lineage>
</organism>
<keyword evidence="5" id="KW-1185">Reference proteome</keyword>
<dbReference type="Pfam" id="PF23584">
    <property type="entry name" value="DUF7136"/>
    <property type="match status" value="1"/>
</dbReference>
<feature type="chain" id="PRO_5008608863" description="DUF7136 domain-containing protein" evidence="2">
    <location>
        <begin position="28"/>
        <end position="271"/>
    </location>
</feature>
<evidence type="ECO:0000259" key="3">
    <source>
        <dbReference type="Pfam" id="PF23584"/>
    </source>
</evidence>
<reference evidence="4 5" key="1">
    <citation type="submission" date="2016-03" db="EMBL/GenBank/DDBJ databases">
        <title>Comparative genomics of Pseudogymnoascus destructans, the fungus causing white-nose syndrome of bats.</title>
        <authorList>
            <person name="Palmer J.M."/>
            <person name="Drees K.P."/>
            <person name="Foster J.T."/>
            <person name="Lindner D.L."/>
        </authorList>
    </citation>
    <scope>NUCLEOTIDE SEQUENCE [LARGE SCALE GENOMIC DNA]</scope>
    <source>
        <strain evidence="4 5">UAMH 10579</strain>
    </source>
</reference>
<keyword evidence="1" id="KW-0472">Membrane</keyword>
<evidence type="ECO:0000313" key="4">
    <source>
        <dbReference type="EMBL" id="OBT98101.1"/>
    </source>
</evidence>
<gene>
    <name evidence="4" type="ORF">VE01_03854</name>
</gene>
<dbReference type="RefSeq" id="XP_018131834.1">
    <property type="nucleotide sequence ID" value="XM_018273336.2"/>
</dbReference>
<feature type="domain" description="DUF7136" evidence="3">
    <location>
        <begin position="28"/>
        <end position="233"/>
    </location>
</feature>
<keyword evidence="2" id="KW-0732">Signal</keyword>
<evidence type="ECO:0000256" key="2">
    <source>
        <dbReference type="SAM" id="SignalP"/>
    </source>
</evidence>
<dbReference type="EMBL" id="KV460218">
    <property type="protein sequence ID" value="OBT98101.1"/>
    <property type="molecule type" value="Genomic_DNA"/>
</dbReference>
<dbReference type="Proteomes" id="UP000091956">
    <property type="component" value="Unassembled WGS sequence"/>
</dbReference>
<protein>
    <recommendedName>
        <fullName evidence="3">DUF7136 domain-containing protein</fullName>
    </recommendedName>
</protein>